<evidence type="ECO:0000256" key="6">
    <source>
        <dbReference type="ARBA" id="ARBA00022801"/>
    </source>
</evidence>
<evidence type="ECO:0000256" key="2">
    <source>
        <dbReference type="ARBA" id="ARBA00013091"/>
    </source>
</evidence>
<keyword evidence="13" id="KW-1185">Reference proteome</keyword>
<keyword evidence="7" id="KW-0119">Carbohydrate metabolism</keyword>
<protein>
    <recommendedName>
        <fullName evidence="2">feruloyl esterase</fullName>
        <ecNumber evidence="2">3.1.1.73</ecNumber>
    </recommendedName>
</protein>
<dbReference type="PANTHER" id="PTHR38050:SF2">
    <property type="entry name" value="FERULOYL ESTERASE C-RELATED"/>
    <property type="match status" value="1"/>
</dbReference>
<comment type="subcellular location">
    <subcellularLocation>
        <location evidence="1">Secreted</location>
    </subcellularLocation>
</comment>
<feature type="signal peptide" evidence="11">
    <location>
        <begin position="1"/>
        <end position="19"/>
    </location>
</feature>
<dbReference type="InterPro" id="IPR043595">
    <property type="entry name" value="FaeB/C/D"/>
</dbReference>
<dbReference type="Proteomes" id="UP001320420">
    <property type="component" value="Unassembled WGS sequence"/>
</dbReference>
<dbReference type="Gene3D" id="3.40.50.1820">
    <property type="entry name" value="alpha/beta hydrolase"/>
    <property type="match status" value="1"/>
</dbReference>
<dbReference type="InterPro" id="IPR029058">
    <property type="entry name" value="AB_hydrolase_fold"/>
</dbReference>
<organism evidence="12 13">
    <name type="scientific">Diatrype stigma</name>
    <dbReference type="NCBI Taxonomy" id="117547"/>
    <lineage>
        <taxon>Eukaryota</taxon>
        <taxon>Fungi</taxon>
        <taxon>Dikarya</taxon>
        <taxon>Ascomycota</taxon>
        <taxon>Pezizomycotina</taxon>
        <taxon>Sordariomycetes</taxon>
        <taxon>Xylariomycetidae</taxon>
        <taxon>Xylariales</taxon>
        <taxon>Diatrypaceae</taxon>
        <taxon>Diatrype</taxon>
    </lineage>
</organism>
<keyword evidence="5 11" id="KW-0732">Signal</keyword>
<dbReference type="SUPFAM" id="SSF53474">
    <property type="entry name" value="alpha/beta-Hydrolases"/>
    <property type="match status" value="1"/>
</dbReference>
<comment type="caution">
    <text evidence="12">The sequence shown here is derived from an EMBL/GenBank/DDBJ whole genome shotgun (WGS) entry which is preliminary data.</text>
</comment>
<evidence type="ECO:0000256" key="9">
    <source>
        <dbReference type="ARBA" id="ARBA00034075"/>
    </source>
</evidence>
<dbReference type="GO" id="GO:0045493">
    <property type="term" value="P:xylan catabolic process"/>
    <property type="evidence" value="ECO:0007669"/>
    <property type="project" value="UniProtKB-KW"/>
</dbReference>
<feature type="chain" id="PRO_5042942342" description="feruloyl esterase" evidence="11">
    <location>
        <begin position="20"/>
        <end position="365"/>
    </location>
</feature>
<gene>
    <name evidence="12" type="ORF">SLS62_008591</name>
</gene>
<dbReference type="EMBL" id="JAKJXP020000081">
    <property type="protein sequence ID" value="KAK7748435.1"/>
    <property type="molecule type" value="Genomic_DNA"/>
</dbReference>
<sequence length="365" mass="39334">MHFGRRFAVLLTSAAAVRASGCGSTTSVETDSRTEVTLQHSDNRTYIYWLPPGYDGSTPAPLILSFHGAGANAKQQADLDLLTTSDFNTDHIVVYLQSTETDKQDLWEVSPEVDVDDVTYTLDVLGLVQDDFCIDDSRIYATGMSQGGGMVNLLACNETTSNRFAAYSTVSGAFYYPEDDGGKCDPDNVTFTCSPGRKHIPLLSFQGGDDTVVAYKGGSRRGGCLPNVGHWISQWAIRDGLDADPTDEDNITSAATKYIYGDGDDKGLVTFVYDGKNVGHVWPATDEDGDHGTASFNASSIIMDFFKDQQLPEEYRTTSTPTSTSSPTSTAGGSDPTDTEGSASTFRAFDATKLSGIFLIYAIFI</sequence>
<evidence type="ECO:0000256" key="1">
    <source>
        <dbReference type="ARBA" id="ARBA00004613"/>
    </source>
</evidence>
<evidence type="ECO:0000256" key="4">
    <source>
        <dbReference type="ARBA" id="ARBA00022651"/>
    </source>
</evidence>
<comment type="catalytic activity">
    <reaction evidence="9">
        <text>feruloyl-polysaccharide + H2O = ferulate + polysaccharide.</text>
        <dbReference type="EC" id="3.1.1.73"/>
    </reaction>
</comment>
<keyword evidence="6" id="KW-0378">Hydrolase</keyword>
<feature type="region of interest" description="Disordered" evidence="10">
    <location>
        <begin position="313"/>
        <end position="342"/>
    </location>
</feature>
<dbReference type="EC" id="3.1.1.73" evidence="2"/>
<keyword evidence="4" id="KW-0858">Xylan degradation</keyword>
<evidence type="ECO:0000256" key="3">
    <source>
        <dbReference type="ARBA" id="ARBA00022525"/>
    </source>
</evidence>
<dbReference type="GO" id="GO:0030600">
    <property type="term" value="F:feruloyl esterase activity"/>
    <property type="evidence" value="ECO:0007669"/>
    <property type="project" value="UniProtKB-EC"/>
</dbReference>
<evidence type="ECO:0000256" key="5">
    <source>
        <dbReference type="ARBA" id="ARBA00022729"/>
    </source>
</evidence>
<proteinExistence type="predicted"/>
<keyword evidence="3" id="KW-0964">Secreted</keyword>
<evidence type="ECO:0000313" key="13">
    <source>
        <dbReference type="Proteomes" id="UP001320420"/>
    </source>
</evidence>
<accession>A0AAN9UKX2</accession>
<evidence type="ECO:0000313" key="12">
    <source>
        <dbReference type="EMBL" id="KAK7748435.1"/>
    </source>
</evidence>
<evidence type="ECO:0000256" key="8">
    <source>
        <dbReference type="ARBA" id="ARBA00023326"/>
    </source>
</evidence>
<evidence type="ECO:0000256" key="7">
    <source>
        <dbReference type="ARBA" id="ARBA00023277"/>
    </source>
</evidence>
<keyword evidence="8" id="KW-0624">Polysaccharide degradation</keyword>
<dbReference type="AlphaFoldDB" id="A0AAN9UKX2"/>
<name>A0AAN9UKX2_9PEZI</name>
<dbReference type="PANTHER" id="PTHR38050">
    <property type="match status" value="1"/>
</dbReference>
<reference evidence="12 13" key="1">
    <citation type="submission" date="2024-02" db="EMBL/GenBank/DDBJ databases">
        <title>De novo assembly and annotation of 12 fungi associated with fruit tree decline syndrome in Ontario, Canada.</title>
        <authorList>
            <person name="Sulman M."/>
            <person name="Ellouze W."/>
            <person name="Ilyukhin E."/>
        </authorList>
    </citation>
    <scope>NUCLEOTIDE SEQUENCE [LARGE SCALE GENOMIC DNA]</scope>
    <source>
        <strain evidence="12 13">M11/M66-122</strain>
    </source>
</reference>
<evidence type="ECO:0000256" key="11">
    <source>
        <dbReference type="SAM" id="SignalP"/>
    </source>
</evidence>
<feature type="compositionally biased region" description="Low complexity" evidence="10">
    <location>
        <begin position="317"/>
        <end position="330"/>
    </location>
</feature>
<evidence type="ECO:0000256" key="10">
    <source>
        <dbReference type="SAM" id="MobiDB-lite"/>
    </source>
</evidence>
<dbReference type="GO" id="GO:0005576">
    <property type="term" value="C:extracellular region"/>
    <property type="evidence" value="ECO:0007669"/>
    <property type="project" value="UniProtKB-SubCell"/>
</dbReference>